<gene>
    <name evidence="4" type="ORF">ACEZDE_20575</name>
</gene>
<dbReference type="NCBIfam" id="TIGR03605">
    <property type="entry name" value="antibiot_sagB"/>
    <property type="match status" value="1"/>
</dbReference>
<dbReference type="InterPro" id="IPR020051">
    <property type="entry name" value="SagB-type_dehydrogenase"/>
</dbReference>
<protein>
    <submittedName>
        <fullName evidence="4">Thiopeptide-type bacteriocin biosynthesis protein</fullName>
    </submittedName>
</protein>
<feature type="domain" description="Nitroreductase" evidence="2">
    <location>
        <begin position="359"/>
        <end position="555"/>
    </location>
</feature>
<name>A0ABV6VZ36_9ACTN</name>
<feature type="region of interest" description="Disordered" evidence="1">
    <location>
        <begin position="325"/>
        <end position="346"/>
    </location>
</feature>
<dbReference type="RefSeq" id="WP_380537877.1">
    <property type="nucleotide sequence ID" value="NZ_JBHFAB010000015.1"/>
</dbReference>
<dbReference type="SUPFAM" id="SSF55469">
    <property type="entry name" value="FMN-dependent nitroreductase-like"/>
    <property type="match status" value="1"/>
</dbReference>
<dbReference type="InterPro" id="IPR000415">
    <property type="entry name" value="Nitroreductase-like"/>
</dbReference>
<dbReference type="InterPro" id="IPR029479">
    <property type="entry name" value="Nitroreductase"/>
</dbReference>
<dbReference type="Gene3D" id="3.40.109.10">
    <property type="entry name" value="NADH Oxidase"/>
    <property type="match status" value="1"/>
</dbReference>
<dbReference type="NCBIfam" id="TIGR03891">
    <property type="entry name" value="thiopep_ocin"/>
    <property type="match status" value="1"/>
</dbReference>
<dbReference type="Pfam" id="PF00881">
    <property type="entry name" value="Nitroreductase"/>
    <property type="match status" value="1"/>
</dbReference>
<dbReference type="InterPro" id="IPR052544">
    <property type="entry name" value="Bacteriocin_Proc_Enz"/>
</dbReference>
<dbReference type="EMBL" id="JBHFAB010000015">
    <property type="protein sequence ID" value="MFC1419007.1"/>
    <property type="molecule type" value="Genomic_DNA"/>
</dbReference>
<keyword evidence="5" id="KW-1185">Reference proteome</keyword>
<feature type="domain" description="Thiopeptide-type bacteriocin biosynthesis" evidence="3">
    <location>
        <begin position="11"/>
        <end position="286"/>
    </location>
</feature>
<evidence type="ECO:0000259" key="3">
    <source>
        <dbReference type="Pfam" id="PF14028"/>
    </source>
</evidence>
<reference evidence="4 5" key="1">
    <citation type="submission" date="2024-09" db="EMBL/GenBank/DDBJ databases">
        <authorList>
            <person name="Lee S.D."/>
        </authorList>
    </citation>
    <scope>NUCLEOTIDE SEQUENCE [LARGE SCALE GENOMIC DNA]</scope>
    <source>
        <strain evidence="4 5">N8-3</strain>
    </source>
</reference>
<organism evidence="4 5">
    <name type="scientific">Streptacidiphilus cavernicola</name>
    <dbReference type="NCBI Taxonomy" id="3342716"/>
    <lineage>
        <taxon>Bacteria</taxon>
        <taxon>Bacillati</taxon>
        <taxon>Actinomycetota</taxon>
        <taxon>Actinomycetes</taxon>
        <taxon>Kitasatosporales</taxon>
        <taxon>Streptomycetaceae</taxon>
        <taxon>Streptacidiphilus</taxon>
    </lineage>
</organism>
<evidence type="ECO:0000256" key="1">
    <source>
        <dbReference type="SAM" id="MobiDB-lite"/>
    </source>
</evidence>
<evidence type="ECO:0000259" key="2">
    <source>
        <dbReference type="Pfam" id="PF00881"/>
    </source>
</evidence>
<evidence type="ECO:0000313" key="5">
    <source>
        <dbReference type="Proteomes" id="UP001592531"/>
    </source>
</evidence>
<accession>A0ABV6VZ36</accession>
<dbReference type="Pfam" id="PF14028">
    <property type="entry name" value="Lant_dehydr_C"/>
    <property type="match status" value="1"/>
</dbReference>
<sequence length="565" mass="60922">MTDGPVRSADWHGFHLFLHIGTEETDNFLADDLAPLLDGLVAAGSARAWFFIRYGEDGPHLRIRLRGLSADAAADLPSALARLAGARPGTEGPWPSRHAEVRAVPYVPETERYGGAAALPIAEEVFVASSRAALLALRQKPSGASRVTLAVDVAIATATALGLDRLGAAQWLRRHASGWRWTTEVPLLPGELIHAKVNSVFARQHAVLVERVRTLQEGLEQRSAARWLVDWVDRVRAADREVRATVNGDEARALWVWGSQLHMMLNRLGVTPDEERAVCRLAARTLLDAGEPPSFFPDGHRAPDRQYLERSKFQIGRNVDSAVRALPAPSPGGGSGPARTEIGLPADPLPEISLRAALTGRSSARGPLTGPLTAPQLGALLWEAHAESHRTEQQSADGTRRTLSHRPYPSAGALYTVRLRLIALDVQGLPAGTYQCVPQRRSLSAVGPAPSVEEVKPLSSYFSRAADDPDWIGVDQAPVLLGLYLDLALLRSRYGLRALRLGLLEAGHLAQALLLTATALGLAGTTLGGFHDDLAHELFGLDDLDCPLQYLLPLGRRSPAPPNGR</sequence>
<proteinExistence type="predicted"/>
<dbReference type="PANTHER" id="PTHR43745">
    <property type="entry name" value="NITROREDUCTASE MJ1384-RELATED"/>
    <property type="match status" value="1"/>
</dbReference>
<dbReference type="InterPro" id="IPR023809">
    <property type="entry name" value="Thiopep_bacteriocin_synth_dom"/>
</dbReference>
<comment type="caution">
    <text evidence="4">The sequence shown here is derived from an EMBL/GenBank/DDBJ whole genome shotgun (WGS) entry which is preliminary data.</text>
</comment>
<dbReference type="PANTHER" id="PTHR43745:SF2">
    <property type="entry name" value="NITROREDUCTASE MJ1384-RELATED"/>
    <property type="match status" value="1"/>
</dbReference>
<dbReference type="Proteomes" id="UP001592531">
    <property type="component" value="Unassembled WGS sequence"/>
</dbReference>
<evidence type="ECO:0000313" key="4">
    <source>
        <dbReference type="EMBL" id="MFC1419007.1"/>
    </source>
</evidence>